<dbReference type="InterPro" id="IPR001715">
    <property type="entry name" value="CH_dom"/>
</dbReference>
<dbReference type="EMBL" id="HBIJ01022164">
    <property type="protein sequence ID" value="CAE0373651.1"/>
    <property type="molecule type" value="Transcribed_RNA"/>
</dbReference>
<dbReference type="AlphaFoldDB" id="A0A7S3K517"/>
<dbReference type="GO" id="GO:0015629">
    <property type="term" value="C:actin cytoskeleton"/>
    <property type="evidence" value="ECO:0007669"/>
    <property type="project" value="TreeGrafter"/>
</dbReference>
<dbReference type="InterPro" id="IPR036872">
    <property type="entry name" value="CH_dom_sf"/>
</dbReference>
<evidence type="ECO:0000313" key="3">
    <source>
        <dbReference type="EMBL" id="CAE0373651.1"/>
    </source>
</evidence>
<reference evidence="3" key="1">
    <citation type="submission" date="2021-01" db="EMBL/GenBank/DDBJ databases">
        <authorList>
            <person name="Corre E."/>
            <person name="Pelletier E."/>
            <person name="Niang G."/>
            <person name="Scheremetjew M."/>
            <person name="Finn R."/>
            <person name="Kale V."/>
            <person name="Holt S."/>
            <person name="Cochrane G."/>
            <person name="Meng A."/>
            <person name="Brown T."/>
            <person name="Cohen L."/>
        </authorList>
    </citation>
    <scope>NUCLEOTIDE SEQUENCE</scope>
    <source>
        <strain evidence="3">CCMP1510</strain>
    </source>
</reference>
<dbReference type="PANTHER" id="PTHR47385:SF14">
    <property type="entry name" value="TRANSGELIN"/>
    <property type="match status" value="1"/>
</dbReference>
<dbReference type="Gene3D" id="1.10.418.10">
    <property type="entry name" value="Calponin-like domain"/>
    <property type="match status" value="1"/>
</dbReference>
<gene>
    <name evidence="3" type="ORF">ALAG00032_LOCUS14452</name>
</gene>
<feature type="domain" description="Calponin-homology (CH)" evidence="2">
    <location>
        <begin position="4"/>
        <end position="112"/>
    </location>
</feature>
<dbReference type="GO" id="GO:0051015">
    <property type="term" value="F:actin filament binding"/>
    <property type="evidence" value="ECO:0007669"/>
    <property type="project" value="TreeGrafter"/>
</dbReference>
<accession>A0A7S3K517</accession>
<proteinExistence type="predicted"/>
<protein>
    <recommendedName>
        <fullName evidence="2">Calponin-homology (CH) domain-containing protein</fullName>
    </recommendedName>
</protein>
<dbReference type="InterPro" id="IPR003096">
    <property type="entry name" value="SM22_calponin"/>
</dbReference>
<dbReference type="InterPro" id="IPR050606">
    <property type="entry name" value="Calponin-like"/>
</dbReference>
<feature type="region of interest" description="Disordered" evidence="1">
    <location>
        <begin position="151"/>
        <end position="219"/>
    </location>
</feature>
<evidence type="ECO:0000256" key="1">
    <source>
        <dbReference type="SAM" id="MobiDB-lite"/>
    </source>
</evidence>
<dbReference type="PANTHER" id="PTHR47385">
    <property type="entry name" value="CALPONIN"/>
    <property type="match status" value="1"/>
</dbReference>
<dbReference type="PROSITE" id="PS50021">
    <property type="entry name" value="CH"/>
    <property type="match status" value="1"/>
</dbReference>
<dbReference type="SUPFAM" id="SSF47576">
    <property type="entry name" value="Calponin-homology domain, CH-domain"/>
    <property type="match status" value="1"/>
</dbReference>
<dbReference type="PRINTS" id="PR00888">
    <property type="entry name" value="SM22CALPONIN"/>
</dbReference>
<evidence type="ECO:0000259" key="2">
    <source>
        <dbReference type="PROSITE" id="PS50021"/>
    </source>
</evidence>
<dbReference type="SMART" id="SM00033">
    <property type="entry name" value="CH"/>
    <property type="match status" value="1"/>
</dbReference>
<organism evidence="3">
    <name type="scientific">Aureoumbra lagunensis</name>
    <dbReference type="NCBI Taxonomy" id="44058"/>
    <lineage>
        <taxon>Eukaryota</taxon>
        <taxon>Sar</taxon>
        <taxon>Stramenopiles</taxon>
        <taxon>Ochrophyta</taxon>
        <taxon>Pelagophyceae</taxon>
        <taxon>Pelagomonadales</taxon>
        <taxon>Aureoumbra</taxon>
    </lineage>
</organism>
<sequence length="305" mass="34114">MSSIEDEAKTMLWLEEVLGKHAETSSLVTELEDGVVLCDLASKVLSIEMKGVHRGSKIPPFKRRENIKLFLTTAKKAGLLDHELFETIDLEGTRDAVTDKIVTNAESVARCLSRFSRLGESRGIPLLQLTTSNSSGKLQGFQQVEYSKAIPLETSEPAPKNARGARGHKPRGSFVRIAQEEEAKSKQSTTISQPAPQNQQQSKPQLEKEEETVVTNLQKREDLKPPPVAFCKERCVVFWPKQKQGDERFDEIVNGLPDKDFQDEVRALCVPGTKVKIEYKPKSGCIVTSEDEEGNCMQMDLDWDV</sequence>
<dbReference type="GO" id="GO:0007015">
    <property type="term" value="P:actin filament organization"/>
    <property type="evidence" value="ECO:0007669"/>
    <property type="project" value="TreeGrafter"/>
</dbReference>
<dbReference type="Pfam" id="PF00307">
    <property type="entry name" value="CH"/>
    <property type="match status" value="1"/>
</dbReference>
<name>A0A7S3K517_9STRA</name>
<feature type="compositionally biased region" description="Polar residues" evidence="1">
    <location>
        <begin position="186"/>
        <end position="204"/>
    </location>
</feature>